<protein>
    <submittedName>
        <fullName evidence="1">Uncharacterized protein</fullName>
    </submittedName>
</protein>
<dbReference type="AlphaFoldDB" id="A0A7I8K4T3"/>
<name>A0A7I8K4T3_SPIIN</name>
<evidence type="ECO:0000313" key="1">
    <source>
        <dbReference type="EMBL" id="CAA7392189.1"/>
    </source>
</evidence>
<evidence type="ECO:0000313" key="2">
    <source>
        <dbReference type="Proteomes" id="UP000663760"/>
    </source>
</evidence>
<gene>
    <name evidence="1" type="ORF">SI8410_02003353</name>
</gene>
<proteinExistence type="predicted"/>
<accession>A0A7I8K4T3</accession>
<dbReference type="Proteomes" id="UP000663760">
    <property type="component" value="Chromosome 2"/>
</dbReference>
<sequence>MISHVHHHHHLDPTMRTIDPSNVTRETIGETFRVIELTLPDERSLIGKKSVSHEIAMITIVTTNMLWTFTEHPKMPTKIVTRIKGIT</sequence>
<organism evidence="1 2">
    <name type="scientific">Spirodela intermedia</name>
    <name type="common">Intermediate duckweed</name>
    <dbReference type="NCBI Taxonomy" id="51605"/>
    <lineage>
        <taxon>Eukaryota</taxon>
        <taxon>Viridiplantae</taxon>
        <taxon>Streptophyta</taxon>
        <taxon>Embryophyta</taxon>
        <taxon>Tracheophyta</taxon>
        <taxon>Spermatophyta</taxon>
        <taxon>Magnoliopsida</taxon>
        <taxon>Liliopsida</taxon>
        <taxon>Araceae</taxon>
        <taxon>Lemnoideae</taxon>
        <taxon>Spirodela</taxon>
    </lineage>
</organism>
<keyword evidence="2" id="KW-1185">Reference proteome</keyword>
<dbReference type="EMBL" id="LR746265">
    <property type="protein sequence ID" value="CAA7392189.1"/>
    <property type="molecule type" value="Genomic_DNA"/>
</dbReference>
<reference evidence="1" key="1">
    <citation type="submission" date="2020-02" db="EMBL/GenBank/DDBJ databases">
        <authorList>
            <person name="Scholz U."/>
            <person name="Mascher M."/>
            <person name="Fiebig A."/>
        </authorList>
    </citation>
    <scope>NUCLEOTIDE SEQUENCE</scope>
</reference>